<reference evidence="17" key="1">
    <citation type="submission" date="2025-08" db="UniProtKB">
        <authorList>
            <consortium name="RefSeq"/>
        </authorList>
    </citation>
    <scope>IDENTIFICATION</scope>
    <source>
        <tissue evidence="17">Tentacle</tissue>
    </source>
</reference>
<dbReference type="SUPFAM" id="SSF56112">
    <property type="entry name" value="Protein kinase-like (PK-like)"/>
    <property type="match status" value="2"/>
</dbReference>
<evidence type="ECO:0000256" key="5">
    <source>
        <dbReference type="ARBA" id="ARBA00022679"/>
    </source>
</evidence>
<evidence type="ECO:0000313" key="17">
    <source>
        <dbReference type="RefSeq" id="XP_031573993.1"/>
    </source>
</evidence>
<keyword evidence="5" id="KW-0808">Transferase</keyword>
<dbReference type="GO" id="GO:0004712">
    <property type="term" value="F:protein serine/threonine/tyrosine kinase activity"/>
    <property type="evidence" value="ECO:0007669"/>
    <property type="project" value="UniProtKB-EC"/>
</dbReference>
<evidence type="ECO:0000256" key="6">
    <source>
        <dbReference type="ARBA" id="ARBA00022777"/>
    </source>
</evidence>
<dbReference type="RefSeq" id="XP_031573993.1">
    <property type="nucleotide sequence ID" value="XM_031718133.1"/>
</dbReference>
<dbReference type="InterPro" id="IPR045063">
    <property type="entry name" value="Dynamin_N"/>
</dbReference>
<dbReference type="PANTHER" id="PTHR46392">
    <property type="entry name" value="DUAL SERINE/THREONINE AND TYROSINE PROTEIN KINASE"/>
    <property type="match status" value="1"/>
</dbReference>
<dbReference type="GO" id="GO:0070374">
    <property type="term" value="P:positive regulation of ERK1 and ERK2 cascade"/>
    <property type="evidence" value="ECO:0007669"/>
    <property type="project" value="TreeGrafter"/>
</dbReference>
<evidence type="ECO:0000259" key="15">
    <source>
        <dbReference type="PROSITE" id="PS50011"/>
    </source>
</evidence>
<keyword evidence="3" id="KW-0963">Cytoplasm</keyword>
<dbReference type="GO" id="GO:0005737">
    <property type="term" value="C:cytoplasm"/>
    <property type="evidence" value="ECO:0007669"/>
    <property type="project" value="UniProtKB-SubCell"/>
</dbReference>
<keyword evidence="16" id="KW-1185">Reference proteome</keyword>
<protein>
    <recommendedName>
        <fullName evidence="8">Dual serine/threonine and tyrosine protein kinase</fullName>
        <ecNumber evidence="2">2.7.12.1</ecNumber>
    </recommendedName>
    <alternativeName>
        <fullName evidence="10">Dusty protein kinase</fullName>
    </alternativeName>
    <alternativeName>
        <fullName evidence="9">Receptor-interacting serine/threonine-protein kinase 5</fullName>
    </alternativeName>
</protein>
<dbReference type="PROSITE" id="PS50011">
    <property type="entry name" value="PROTEIN_KINASE_DOM"/>
    <property type="match status" value="1"/>
</dbReference>
<dbReference type="InterPro" id="IPR000719">
    <property type="entry name" value="Prot_kinase_dom"/>
</dbReference>
<dbReference type="PANTHER" id="PTHR46392:SF1">
    <property type="entry name" value="DUAL SERINE_THREONINE AND TYROSINE PROTEIN KINASE"/>
    <property type="match status" value="1"/>
</dbReference>
<dbReference type="InParanoid" id="A0A6P8J871"/>
<dbReference type="PROSITE" id="PS00108">
    <property type="entry name" value="PROTEIN_KINASE_ST"/>
    <property type="match status" value="1"/>
</dbReference>
<keyword evidence="14" id="KW-0175">Coiled coil</keyword>
<evidence type="ECO:0000256" key="2">
    <source>
        <dbReference type="ARBA" id="ARBA00013203"/>
    </source>
</evidence>
<comment type="subcellular location">
    <subcellularLocation>
        <location evidence="1">Cytoplasm</location>
    </subcellularLocation>
</comment>
<dbReference type="Pfam" id="PF00350">
    <property type="entry name" value="Dynamin_N"/>
    <property type="match status" value="2"/>
</dbReference>
<evidence type="ECO:0000256" key="4">
    <source>
        <dbReference type="ARBA" id="ARBA00022527"/>
    </source>
</evidence>
<dbReference type="GO" id="GO:0005524">
    <property type="term" value="F:ATP binding"/>
    <property type="evidence" value="ECO:0007669"/>
    <property type="project" value="InterPro"/>
</dbReference>
<gene>
    <name evidence="17" type="primary">LOC116307815</name>
</gene>
<dbReference type="InterPro" id="IPR027417">
    <property type="entry name" value="P-loop_NTPase"/>
</dbReference>
<dbReference type="OrthoDB" id="8927528at2759"/>
<dbReference type="InterPro" id="IPR011009">
    <property type="entry name" value="Kinase-like_dom_sf"/>
</dbReference>
<keyword evidence="6" id="KW-0418">Kinase</keyword>
<dbReference type="GeneID" id="116307815"/>
<dbReference type="InterPro" id="IPR051302">
    <property type="entry name" value="Dual_SerThr-Tyr_Kinase"/>
</dbReference>
<evidence type="ECO:0000313" key="16">
    <source>
        <dbReference type="Proteomes" id="UP000515163"/>
    </source>
</evidence>
<dbReference type="KEGG" id="aten:116307815"/>
<comment type="catalytic activity">
    <reaction evidence="12">
        <text>L-threonyl-[protein] + ATP = O-phospho-L-threonyl-[protein] + ADP + H(+)</text>
        <dbReference type="Rhea" id="RHEA:46608"/>
        <dbReference type="Rhea" id="RHEA-COMP:11060"/>
        <dbReference type="Rhea" id="RHEA-COMP:11605"/>
        <dbReference type="ChEBI" id="CHEBI:15378"/>
        <dbReference type="ChEBI" id="CHEBI:30013"/>
        <dbReference type="ChEBI" id="CHEBI:30616"/>
        <dbReference type="ChEBI" id="CHEBI:61977"/>
        <dbReference type="ChEBI" id="CHEBI:456216"/>
        <dbReference type="EC" id="2.7.12.1"/>
    </reaction>
</comment>
<name>A0A6P8J871_ACTTE</name>
<dbReference type="Gene3D" id="3.40.50.300">
    <property type="entry name" value="P-loop containing nucleotide triphosphate hydrolases"/>
    <property type="match status" value="2"/>
</dbReference>
<evidence type="ECO:0000256" key="14">
    <source>
        <dbReference type="SAM" id="Coils"/>
    </source>
</evidence>
<evidence type="ECO:0000256" key="13">
    <source>
        <dbReference type="ARBA" id="ARBA00051680"/>
    </source>
</evidence>
<dbReference type="SUPFAM" id="SSF52540">
    <property type="entry name" value="P-loop containing nucleoside triphosphate hydrolases"/>
    <property type="match status" value="2"/>
</dbReference>
<dbReference type="GO" id="GO:0045743">
    <property type="term" value="P:positive regulation of fibroblast growth factor receptor signaling pathway"/>
    <property type="evidence" value="ECO:0007669"/>
    <property type="project" value="TreeGrafter"/>
</dbReference>
<comment type="catalytic activity">
    <reaction evidence="11">
        <text>L-seryl-[protein] + ATP = O-phospho-L-seryl-[protein] + ADP + H(+)</text>
        <dbReference type="Rhea" id="RHEA:17989"/>
        <dbReference type="Rhea" id="RHEA-COMP:9863"/>
        <dbReference type="Rhea" id="RHEA-COMP:11604"/>
        <dbReference type="ChEBI" id="CHEBI:15378"/>
        <dbReference type="ChEBI" id="CHEBI:29999"/>
        <dbReference type="ChEBI" id="CHEBI:30616"/>
        <dbReference type="ChEBI" id="CHEBI:83421"/>
        <dbReference type="ChEBI" id="CHEBI:456216"/>
        <dbReference type="EC" id="2.7.12.1"/>
    </reaction>
</comment>
<evidence type="ECO:0000256" key="9">
    <source>
        <dbReference type="ARBA" id="ARBA00041268"/>
    </source>
</evidence>
<organism evidence="16 17">
    <name type="scientific">Actinia tenebrosa</name>
    <name type="common">Australian red waratah sea anemone</name>
    <dbReference type="NCBI Taxonomy" id="6105"/>
    <lineage>
        <taxon>Eukaryota</taxon>
        <taxon>Metazoa</taxon>
        <taxon>Cnidaria</taxon>
        <taxon>Anthozoa</taxon>
        <taxon>Hexacorallia</taxon>
        <taxon>Actiniaria</taxon>
        <taxon>Actiniidae</taxon>
        <taxon>Actinia</taxon>
    </lineage>
</organism>
<comment type="catalytic activity">
    <reaction evidence="13">
        <text>L-tyrosyl-[protein] + ATP = O-phospho-L-tyrosyl-[protein] + ADP + H(+)</text>
        <dbReference type="Rhea" id="RHEA:10596"/>
        <dbReference type="Rhea" id="RHEA-COMP:10136"/>
        <dbReference type="Rhea" id="RHEA-COMP:20101"/>
        <dbReference type="ChEBI" id="CHEBI:15378"/>
        <dbReference type="ChEBI" id="CHEBI:30616"/>
        <dbReference type="ChEBI" id="CHEBI:46858"/>
        <dbReference type="ChEBI" id="CHEBI:61978"/>
        <dbReference type="ChEBI" id="CHEBI:456216"/>
        <dbReference type="EC" id="2.7.12.1"/>
    </reaction>
</comment>
<feature type="domain" description="Protein kinase" evidence="15">
    <location>
        <begin position="1611"/>
        <end position="1884"/>
    </location>
</feature>
<evidence type="ECO:0000256" key="1">
    <source>
        <dbReference type="ARBA" id="ARBA00004496"/>
    </source>
</evidence>
<evidence type="ECO:0000256" key="11">
    <source>
        <dbReference type="ARBA" id="ARBA00049003"/>
    </source>
</evidence>
<dbReference type="Gene3D" id="1.10.510.10">
    <property type="entry name" value="Transferase(Phosphotransferase) domain 1"/>
    <property type="match status" value="2"/>
</dbReference>
<feature type="coiled-coil region" evidence="14">
    <location>
        <begin position="944"/>
        <end position="978"/>
    </location>
</feature>
<proteinExistence type="predicted"/>
<dbReference type="Pfam" id="PF00069">
    <property type="entry name" value="Pkinase"/>
    <property type="match status" value="1"/>
</dbReference>
<dbReference type="EC" id="2.7.12.1" evidence="2"/>
<evidence type="ECO:0000256" key="10">
    <source>
        <dbReference type="ARBA" id="ARBA00042638"/>
    </source>
</evidence>
<dbReference type="Proteomes" id="UP000515163">
    <property type="component" value="Unplaced"/>
</dbReference>
<keyword evidence="7" id="KW-0829">Tyrosine-protein kinase</keyword>
<dbReference type="SMART" id="SM00220">
    <property type="entry name" value="S_TKc"/>
    <property type="match status" value="1"/>
</dbReference>
<sequence>MEDKSVHVEKINPFEDTFRKFSHDIEYFRKCYAESETIINELEKIFRNDLNAIPGQTFITEEEKAKLKDFVTKRASVLVIGQTNSGKSSLINELLGGSYLPTAEVPCTSRIVRIRYSHENTLRVREPSGNIKVELKNFKKKGIPKEEIALEDDQRRRDKTWTQCVVEVGLKNPLLQGGHLEFVDAPGMSENQVLDSIVQECVHGILQVVIYVIDGNSSLRNQDREFLYDLKQNIGNIPIFFVCNKVDVDEQAAKFDRDDDEDESYMSAESQKEVLQSKKMRAFSALVRAQLIDVETDVDNCDFFHAISTREVRKARRSQVLNTENIHLSSFEKMKTSFLKFASASINSHLKSVAQTLMAIQQRIFRFYLNRNLKSREFDNVHHVTLRLKTEEKIYFEKLRMYVKENGEKLERIVDKAIEENENRILFDAENMEFAPIVIADVVHRNEIINQYKTQIQKMVLTAVLHISLKVGTKTVKTVTRNIVEQLRRFLLEMSKQDGIAGKLVHQQLHHIDILSSSSTEHYMLTTAQVKDYSLMTLAYRTFEPPKSFFSDILSIVSGTTVNKHWKRKIAKNVLDNVDRQKLTNRMIGTILDNLHQGHRTFEVNLECIERLCTIADSQSKEHQRAVNDFGSPFAKVMCSTNALFESLRRPDETFLLRQQISTNSKRGMVFDCKTNSGEFSQRRIVAKQLRPDISELMYLSIQHSLIRIDESPPCVLRPLSLVLIDSQMTLLLPKEDTDLYTALNQDRFKTLTNENLKIRWAILKDLIEACMFCREQGLQLIDPRPTNVLLDQHNKAKLNISKPRDDSVFYHDDRAPFHVCAAPPPLVYTSTRVLEVAMKHDVYALGILGWLLALGEYKRPTYADTTDVKEVYQAVKRGTFPNLELIPEEVEKSFENYTLADFLGNSFTEGISLVEMKQVIENVLNQSHSCLYSRFRSLTWSKYIMAEANSEDLESSLETLQKTISEYKDHIEQISALHKETAQCFENIQNLINEENDQNPGLLPALQIPQFDFTKRLPSVLFIGSHNCGKSTLINVFLRKHKLLPTEETPCTSRIVRVVYSSENYVKLVDADMNEVEKISFGKNAKVPNKFIVLQGSSREDSEALQHLVEVGIDHKLLECGVQLIDSPGRNENEALDRVVEEFIKEGVVPLIVYIVDGKNQLREKDKTTIRELQDKFPNVSLMFVCSKVDCDQTALSFDNDDDDDEQKKTEEELYELAQEKKEKLFRQLTRANFLINSSMKDCPLFHGVSARNVKTARRGKLQNKETDAFNRFHRCILEKLEEALRRDGKRVLSELLSAQEMILNSVVNTRKSLSMTADLLPVMCDQALKTELSIFQANLKLGLKSFEVKSTIRHDLEQLASALLDEGESYNIPERNTVQKEFQTIQQTVGINPEFLEEIRIEELLLMEFVSNLKGAILDRTFNVLKYSVQGVIREALSQAVGELIKLTQCDLITHPLISHLVQRIFGVSTEAIQDTNGFLKLHVVLDGLLETVDSAVNSTLRQEISKPLSNFDVTTVGRNPRPRDPLWRRKVVQTLISKLDYNHVGESVIEACDESLLRLHQLFRDTVENYRVLNAVLEKSCLSSIIDILRSDYVPHVAELAVRGHGLQYVIERGGPPELGEQVRSTSHSQLYSCFSPKWCAGRGSCVVKVVTKSAVGIDVWNQTMIDCMHSKYIAEQLKECCPYHLQLNGWFFQTAEQFCLVMETANENLLVSLRRGMSRKRRMDVAVDIAKALEAMHKIGYVYQDVKPQNVMITEDGTAKLNLCKPEKPFEETELGIPFHISPEMFAKHAKSNSSNSYDIYAFGSLLWVLCEGSGRVRPQAYSRCIDIDAMKNAVCDAKIRPERRPEMPQSLWQLMRRCWDENLEIETVLTELHEARSAFE</sequence>
<dbReference type="GO" id="GO:0044344">
    <property type="term" value="P:cellular response to fibroblast growth factor stimulus"/>
    <property type="evidence" value="ECO:0007669"/>
    <property type="project" value="TreeGrafter"/>
</dbReference>
<keyword evidence="4" id="KW-0723">Serine/threonine-protein kinase</keyword>
<dbReference type="GO" id="GO:0004674">
    <property type="term" value="F:protein serine/threonine kinase activity"/>
    <property type="evidence" value="ECO:0007669"/>
    <property type="project" value="UniProtKB-KW"/>
</dbReference>
<accession>A0A6P8J871</accession>
<dbReference type="InterPro" id="IPR008271">
    <property type="entry name" value="Ser/Thr_kinase_AS"/>
</dbReference>
<evidence type="ECO:0000256" key="3">
    <source>
        <dbReference type="ARBA" id="ARBA00022490"/>
    </source>
</evidence>
<evidence type="ECO:0000256" key="8">
    <source>
        <dbReference type="ARBA" id="ARBA00040421"/>
    </source>
</evidence>
<evidence type="ECO:0000256" key="7">
    <source>
        <dbReference type="ARBA" id="ARBA00023137"/>
    </source>
</evidence>
<dbReference type="GO" id="GO:0043066">
    <property type="term" value="P:negative regulation of apoptotic process"/>
    <property type="evidence" value="ECO:0007669"/>
    <property type="project" value="TreeGrafter"/>
</dbReference>
<dbReference type="GO" id="GO:0004713">
    <property type="term" value="F:protein tyrosine kinase activity"/>
    <property type="evidence" value="ECO:0007669"/>
    <property type="project" value="UniProtKB-KW"/>
</dbReference>
<evidence type="ECO:0000256" key="12">
    <source>
        <dbReference type="ARBA" id="ARBA00049308"/>
    </source>
</evidence>